<evidence type="ECO:0000259" key="2">
    <source>
        <dbReference type="Pfam" id="PF26381"/>
    </source>
</evidence>
<evidence type="ECO:0000256" key="1">
    <source>
        <dbReference type="SAM" id="MobiDB-lite"/>
    </source>
</evidence>
<feature type="compositionally biased region" description="Polar residues" evidence="1">
    <location>
        <begin position="1210"/>
        <end position="1231"/>
    </location>
</feature>
<gene>
    <name evidence="4" type="ORF">SOCE26_051060</name>
</gene>
<accession>A0A2L0EWH8</accession>
<evidence type="ECO:0008006" key="6">
    <source>
        <dbReference type="Google" id="ProtNLM"/>
    </source>
</evidence>
<organism evidence="4 5">
    <name type="scientific">Sorangium cellulosum</name>
    <name type="common">Polyangium cellulosum</name>
    <dbReference type="NCBI Taxonomy" id="56"/>
    <lineage>
        <taxon>Bacteria</taxon>
        <taxon>Pseudomonadati</taxon>
        <taxon>Myxococcota</taxon>
        <taxon>Polyangia</taxon>
        <taxon>Polyangiales</taxon>
        <taxon>Polyangiaceae</taxon>
        <taxon>Sorangium</taxon>
    </lineage>
</organism>
<dbReference type="Proteomes" id="UP000238348">
    <property type="component" value="Chromosome"/>
</dbReference>
<dbReference type="InterPro" id="IPR058748">
    <property type="entry name" value="PglY_5th"/>
</dbReference>
<evidence type="ECO:0000313" key="5">
    <source>
        <dbReference type="Proteomes" id="UP000238348"/>
    </source>
</evidence>
<feature type="region of interest" description="Disordered" evidence="1">
    <location>
        <begin position="1180"/>
        <end position="1231"/>
    </location>
</feature>
<feature type="domain" description="ATPase PglY C-terminal" evidence="3">
    <location>
        <begin position="1001"/>
        <end position="1180"/>
    </location>
</feature>
<feature type="compositionally biased region" description="Pro residues" evidence="1">
    <location>
        <begin position="1182"/>
        <end position="1192"/>
    </location>
</feature>
<dbReference type="AlphaFoldDB" id="A0A2L0EWH8"/>
<reference evidence="4 5" key="1">
    <citation type="submission" date="2015-09" db="EMBL/GenBank/DDBJ databases">
        <title>Sorangium comparison.</title>
        <authorList>
            <person name="Zaburannyi N."/>
            <person name="Bunk B."/>
            <person name="Overmann J."/>
            <person name="Mueller R."/>
        </authorList>
    </citation>
    <scope>NUCLEOTIDE SEQUENCE [LARGE SCALE GENOMIC DNA]</scope>
    <source>
        <strain evidence="4 5">So ce26</strain>
    </source>
</reference>
<dbReference type="InterPro" id="IPR058747">
    <property type="entry name" value="PglY_C"/>
</dbReference>
<dbReference type="Pfam" id="PF26382">
    <property type="entry name" value="BREX_PglY_6th"/>
    <property type="match status" value="1"/>
</dbReference>
<dbReference type="Pfam" id="PF26381">
    <property type="entry name" value="BREX_PglY_5th"/>
    <property type="match status" value="1"/>
</dbReference>
<dbReference type="OrthoDB" id="3201900at2"/>
<protein>
    <recommendedName>
        <fullName evidence="6">Phage resistance protein</fullName>
    </recommendedName>
</protein>
<dbReference type="EMBL" id="CP012673">
    <property type="protein sequence ID" value="AUX43654.1"/>
    <property type="molecule type" value="Genomic_DNA"/>
</dbReference>
<name>A0A2L0EWH8_SORCE</name>
<feature type="domain" description="ATPase PglY 5th" evidence="2">
    <location>
        <begin position="856"/>
        <end position="955"/>
    </location>
</feature>
<proteinExistence type="predicted"/>
<evidence type="ECO:0000259" key="3">
    <source>
        <dbReference type="Pfam" id="PF26382"/>
    </source>
</evidence>
<sequence>MSEAPLRRYFQIPEDVKTVDFVHQIDRTASTERNEAVLGAYVVTPSIARNLERALDNVRRGLGDRRSVFTWVHGSFGSGKSHFMNVLSLLLADDMAVYSVHPELQAHRKKFSPGVIGKKLFRLHVQCISRGATTLEEIVFGAAVEELSRLHPGAPAPALFESQKLFESARRLLDDLGDAKFFRAFPSNQGAAEAGEWGDIGGWDRARFERVIAAPQSKEARDLAGELAKTPWFEGVVASSAFVKLGPGLQILAEHLQGLGYEGVVLFLDELVLWLSAFQDPKKLALETPKVSTLVEHGDYPPALPFLTFAARQRDLSEMVGKLAVGRDEVVFKDQLSFWKDRFETISLEDKDLPRIIEKRVLRTTGPHAKTELDAAFETYKRTFAQDFRQLNGNQGDADDFRRVYPFTPALVEVMVALSATLQRDRTALRELTHLLVRYLPDFELGKVVPVGDLFDVVAHGQTSDLPAIQRLYEQARRIYEGDLLPHIRKKNKTDTPERCQLLREDFDARLGCAGCAEKACRNQTRIAKTVLLQGIVPNTPVLKNLTAASLVYLNSGTLKSKVPNQETAMATTLVREWASVTPAVHAKGEGNPEVRGVLDTVDVRRILDYCRDLGNEHRRRVRVRDILFERMGVARKDQMGTRSHEWRGRKWRVGFVYDNTRLANDNVFRPGEDEDLRVVIDYPFDEMGYSPRDDEQRVMQLIEGLSDKDAARGLPTVVWLPAFLNEDTRQALADLATLDGLYELRGDHDLASRIPWVSMDELGRVRSTLEQQRELKRAQVENALASAYGVDHAFDALLASGLAPERQVHLLRRDTKLTVPADGLFDKALKVVLDQALETRAPRHPVFGKQPTKARLEAVLELLDRLLDTPDRKAKFDKAQSEELRAIAAAEHLGIVRIIEEDVSYAGGILDQVTRNLANHKGPLSVGAVRAALDPDELMELSHEVEHFLVLAYAKAATRPLRLFAHGNPVPGLIGKLTDDTALVPVELPGQQVWQRSLGAAELLGVTLGGKALTPQRVDELAGAVKQKAVSLDTKRLAEAVAALGEWQRMAGVASDVEATQRGEVLRKLHELASAVSATASAKDVVESLARFSWDPARTTAITHMAGPRRVEALRETLRAQNLRAPIEAGRRLEADPARKETVVQVMDRVRGALVRDENVEELRPALEMAAAKITQILVGLPPPPPPPPPEPEPELPVKVTPPPPEPQVASQPRGVSSQIVTPPQETRTTQVMLHEAREVEGLMAELRAKLESGKRIRVTIEILDGEGG</sequence>
<dbReference type="RefSeq" id="WP_104982305.1">
    <property type="nucleotide sequence ID" value="NZ_CP012673.1"/>
</dbReference>
<evidence type="ECO:0000313" key="4">
    <source>
        <dbReference type="EMBL" id="AUX43654.1"/>
    </source>
</evidence>